<dbReference type="SUPFAM" id="SSF49303">
    <property type="entry name" value="beta-Galactosidase/glucuronidase domain"/>
    <property type="match status" value="1"/>
</dbReference>
<dbReference type="AlphaFoldDB" id="A0A1H7TBG9"/>
<dbReference type="InterPro" id="IPR017853">
    <property type="entry name" value="GH"/>
</dbReference>
<keyword evidence="7" id="KW-1185">Reference proteome</keyword>
<dbReference type="InterPro" id="IPR008979">
    <property type="entry name" value="Galactose-bd-like_sf"/>
</dbReference>
<dbReference type="PANTHER" id="PTHR42732">
    <property type="entry name" value="BETA-GALACTOSIDASE"/>
    <property type="match status" value="1"/>
</dbReference>
<evidence type="ECO:0000313" key="6">
    <source>
        <dbReference type="EMBL" id="SEL82212.1"/>
    </source>
</evidence>
<sequence>MAADDPFHHLHDEDYARPYLAGLAGAATYVPVNGRPVLSLAGDWRLTLDLFDEGLRQKWFALDETPPSQWSQPRDYEIEAGELVPVPSCWNLLKPEWTYFEGAAWYTRHLDWQSGHAGERAILNIGAANYAALVFVNGIHVGGHRGGSTPFSLDVTDALRNGRNRLQVMVENRRSPVRVPMQHIDWFNYGGLYREISLMRLPAVFIREARAALLPGGRQIRFSIALSETVDATARVDIPELGLSLSIAVRDGEGEVTTPFTGQAWSPEAPRLYDAVFSCGEDRITERLGFRTIEARGTDILLNGEKIWLKGVCVHEDDLVLGKVSTEDDVRRRLRHVKELGGNFLRLSHYPHHAHVARIADEMGLLLWAEIPVYWAIAFDNPDTYADAENQLRELIARDINRASVILWGVGNENADTDARLSFMARLAQVARKADPTRLIGAACLINRETFAIEDRLAEHLDVIGLNEYFGWYEPDFSGLDRLLANSAPGKPVIVSETGADALPGHRGAGRVLFTEDWQAEFYRQQVRRLAATPYVAGIAAWLLYDFRTERRQTSFQKGFNRKGLIAEDKTTRKLAFAVLTELFAEW</sequence>
<keyword evidence="2" id="KW-0378">Hydrolase</keyword>
<evidence type="ECO:0000256" key="3">
    <source>
        <dbReference type="ARBA" id="ARBA00023295"/>
    </source>
</evidence>
<evidence type="ECO:0000259" key="4">
    <source>
        <dbReference type="Pfam" id="PF02836"/>
    </source>
</evidence>
<gene>
    <name evidence="6" type="ORF">SAMN04515666_105431</name>
</gene>
<dbReference type="Gene3D" id="2.60.40.10">
    <property type="entry name" value="Immunoglobulins"/>
    <property type="match status" value="1"/>
</dbReference>
<organism evidence="6 7">
    <name type="scientific">Bosea lupini</name>
    <dbReference type="NCBI Taxonomy" id="1036779"/>
    <lineage>
        <taxon>Bacteria</taxon>
        <taxon>Pseudomonadati</taxon>
        <taxon>Pseudomonadota</taxon>
        <taxon>Alphaproteobacteria</taxon>
        <taxon>Hyphomicrobiales</taxon>
        <taxon>Boseaceae</taxon>
        <taxon>Bosea</taxon>
    </lineage>
</organism>
<dbReference type="Pfam" id="PF02836">
    <property type="entry name" value="Glyco_hydro_2_C"/>
    <property type="match status" value="1"/>
</dbReference>
<dbReference type="PANTHER" id="PTHR42732:SF1">
    <property type="entry name" value="BETA-MANNOSIDASE"/>
    <property type="match status" value="1"/>
</dbReference>
<keyword evidence="3" id="KW-0326">Glycosidase</keyword>
<dbReference type="Pfam" id="PF02837">
    <property type="entry name" value="Glyco_hydro_2_N"/>
    <property type="match status" value="1"/>
</dbReference>
<dbReference type="EMBL" id="FOAN01000005">
    <property type="protein sequence ID" value="SEL82212.1"/>
    <property type="molecule type" value="Genomic_DNA"/>
</dbReference>
<evidence type="ECO:0000256" key="2">
    <source>
        <dbReference type="ARBA" id="ARBA00022801"/>
    </source>
</evidence>
<dbReference type="InterPro" id="IPR036156">
    <property type="entry name" value="Beta-gal/glucu_dom_sf"/>
</dbReference>
<evidence type="ECO:0000259" key="5">
    <source>
        <dbReference type="Pfam" id="PF02837"/>
    </source>
</evidence>
<evidence type="ECO:0000256" key="1">
    <source>
        <dbReference type="ARBA" id="ARBA00007401"/>
    </source>
</evidence>
<comment type="similarity">
    <text evidence="1">Belongs to the glycosyl hydrolase 2 family.</text>
</comment>
<dbReference type="InterPro" id="IPR006104">
    <property type="entry name" value="Glyco_hydro_2_N"/>
</dbReference>
<proteinExistence type="inferred from homology"/>
<dbReference type="GO" id="GO:0004553">
    <property type="term" value="F:hydrolase activity, hydrolyzing O-glycosyl compounds"/>
    <property type="evidence" value="ECO:0007669"/>
    <property type="project" value="InterPro"/>
</dbReference>
<reference evidence="7" key="1">
    <citation type="submission" date="2016-10" db="EMBL/GenBank/DDBJ databases">
        <authorList>
            <person name="Varghese N."/>
            <person name="Submissions S."/>
        </authorList>
    </citation>
    <scope>NUCLEOTIDE SEQUENCE [LARGE SCALE GENOMIC DNA]</scope>
    <source>
        <strain evidence="7">LMG 26383,CCUG 61248,R- 45681</strain>
    </source>
</reference>
<dbReference type="InterPro" id="IPR013783">
    <property type="entry name" value="Ig-like_fold"/>
</dbReference>
<dbReference type="STRING" id="1036779.SAMN04515666_105431"/>
<dbReference type="InterPro" id="IPR006101">
    <property type="entry name" value="Glyco_hydro_2"/>
</dbReference>
<name>A0A1H7TBG9_9HYPH</name>
<dbReference type="SUPFAM" id="SSF49785">
    <property type="entry name" value="Galactose-binding domain-like"/>
    <property type="match status" value="1"/>
</dbReference>
<dbReference type="Gene3D" id="3.20.20.80">
    <property type="entry name" value="Glycosidases"/>
    <property type="match status" value="1"/>
</dbReference>
<feature type="domain" description="Glycosyl hydrolases family 2 sugar binding" evidence="5">
    <location>
        <begin position="39"/>
        <end position="202"/>
    </location>
</feature>
<dbReference type="InterPro" id="IPR051913">
    <property type="entry name" value="GH2_Domain-Containing"/>
</dbReference>
<feature type="domain" description="Glycoside hydrolase family 2 catalytic" evidence="4">
    <location>
        <begin position="294"/>
        <end position="577"/>
    </location>
</feature>
<dbReference type="PRINTS" id="PR00132">
    <property type="entry name" value="GLHYDRLASE2"/>
</dbReference>
<accession>A0A1H7TBG9</accession>
<dbReference type="SUPFAM" id="SSF51445">
    <property type="entry name" value="(Trans)glycosidases"/>
    <property type="match status" value="1"/>
</dbReference>
<dbReference type="InterPro" id="IPR006103">
    <property type="entry name" value="Glyco_hydro_2_cat"/>
</dbReference>
<dbReference type="RefSeq" id="WP_208862304.1">
    <property type="nucleotide sequence ID" value="NZ_FOAN01000005.1"/>
</dbReference>
<dbReference type="Gene3D" id="2.60.120.260">
    <property type="entry name" value="Galactose-binding domain-like"/>
    <property type="match status" value="1"/>
</dbReference>
<dbReference type="Proteomes" id="UP000199664">
    <property type="component" value="Unassembled WGS sequence"/>
</dbReference>
<dbReference type="GO" id="GO:0005975">
    <property type="term" value="P:carbohydrate metabolic process"/>
    <property type="evidence" value="ECO:0007669"/>
    <property type="project" value="InterPro"/>
</dbReference>
<protein>
    <submittedName>
        <fullName evidence="6">Beta-glucuronidase</fullName>
    </submittedName>
</protein>
<evidence type="ECO:0000313" key="7">
    <source>
        <dbReference type="Proteomes" id="UP000199664"/>
    </source>
</evidence>